<dbReference type="EMBL" id="CCMZ01000035">
    <property type="protein sequence ID" value="CDX24421.1"/>
    <property type="molecule type" value="Genomic_DNA"/>
</dbReference>
<gene>
    <name evidence="2" type="ORF">MPL3356_400062</name>
</gene>
<protein>
    <recommendedName>
        <fullName evidence="1">Putative endonuclease Z1 domain-containing protein</fullName>
    </recommendedName>
</protein>
<accession>A0A090EAE2</accession>
<proteinExistence type="predicted"/>
<evidence type="ECO:0000313" key="3">
    <source>
        <dbReference type="Proteomes" id="UP000045285"/>
    </source>
</evidence>
<evidence type="ECO:0000259" key="1">
    <source>
        <dbReference type="Pfam" id="PF10593"/>
    </source>
</evidence>
<feature type="domain" description="Putative endonuclease Z1" evidence="1">
    <location>
        <begin position="301"/>
        <end position="513"/>
    </location>
</feature>
<dbReference type="Proteomes" id="UP000045285">
    <property type="component" value="Unassembled WGS sequence"/>
</dbReference>
<keyword evidence="3" id="KW-1185">Reference proteome</keyword>
<name>A0A090EAE2_MESPL</name>
<organism evidence="2 3">
    <name type="scientific">Mesorhizobium plurifarium</name>
    <dbReference type="NCBI Taxonomy" id="69974"/>
    <lineage>
        <taxon>Bacteria</taxon>
        <taxon>Pseudomonadati</taxon>
        <taxon>Pseudomonadota</taxon>
        <taxon>Alphaproteobacteria</taxon>
        <taxon>Hyphomicrobiales</taxon>
        <taxon>Phyllobacteriaceae</taxon>
        <taxon>Mesorhizobium</taxon>
    </lineage>
</organism>
<reference evidence="3" key="1">
    <citation type="submission" date="2014-08" db="EMBL/GenBank/DDBJ databases">
        <authorList>
            <person name="Moulin L."/>
        </authorList>
    </citation>
    <scope>NUCLEOTIDE SEQUENCE [LARGE SCALE GENOMIC DNA]</scope>
</reference>
<dbReference type="AlphaFoldDB" id="A0A090EAE2"/>
<evidence type="ECO:0000313" key="2">
    <source>
        <dbReference type="EMBL" id="CDX24421.1"/>
    </source>
</evidence>
<dbReference type="InterPro" id="IPR018310">
    <property type="entry name" value="Put_endonuclease_Z1-dom"/>
</dbReference>
<sequence>MSTAVATIPGLPAGAQWAPHVGEETRALLAHSSAPPDSHDDIIASARSILSKCAPPSSPSGQETGLVIGYVQSGKTLSFTTVTALARDNLYPIVIVIAGTTVPLFNQSTTRLQRDLRLSTRRDRRWQLFPLQKDTHQPSMLSAIRGVLADWADPSVPETDKKTVLITVMKHHGWLAQLRAMLASIDLAGRPVLIIDDEADQASLNAKVNSGEQTTTYTRIMELRAQVPHHTFLQYTATPQAPLLINIIDLLSPNFVEVLGTGPGYVGGKDFFVALHNSHVRQIPPADVPSPTNVLLDPPASLLEALRIFMVGVASQLIRQGDTGYRSMLVHPSHRTASHQEFFNWVQGAFNTWQRTLALDEADPDRRDLLAEFAVAYDDLATTANDLPPFDVVARELLRAFRNTTVMEINAVPGKTPTIPWQNCLGWVLVGGQAMDRGFTVEGLTVTYMPRGVGVGNADTVQQRGRFFGYKQGYLGYCRIYLEAGVRQAFHDYVAHEEEVRVQLEDYERTGKPLDDWKRAFILSPSLKPTRSSVLDLDYMRGAFADSWFEPKYVGGPTELLTANRQTLKAFLANVPLTDMDGHPARTEIQKHRSADDLSLADVLQRLLVELRLAELRDSQNYIGALLQISRALDQNSDEKCLVVQMSGGLGRQRGVSDDGRMTSRLFQGANPSKGPTQGSVYPGDRHIHGADKVTVQIHNLDLTRGTNGPVIVPNVHVLAIWIPARLGASWLVQNSARPIA</sequence>
<dbReference type="Pfam" id="PF10593">
    <property type="entry name" value="Z1"/>
    <property type="match status" value="1"/>
</dbReference>